<dbReference type="Proteomes" id="UP000324800">
    <property type="component" value="Unassembled WGS sequence"/>
</dbReference>
<evidence type="ECO:0000313" key="1">
    <source>
        <dbReference type="EMBL" id="KAA6357909.1"/>
    </source>
</evidence>
<gene>
    <name evidence="1" type="ORF">EZS28_046564</name>
</gene>
<dbReference type="EMBL" id="SNRW01030669">
    <property type="protein sequence ID" value="KAA6357909.1"/>
    <property type="molecule type" value="Genomic_DNA"/>
</dbReference>
<protein>
    <submittedName>
        <fullName evidence="1">Uncharacterized protein</fullName>
    </submittedName>
</protein>
<proteinExistence type="predicted"/>
<dbReference type="AlphaFoldDB" id="A0A5J4TID5"/>
<sequence>MIREDPNAKSTRGQIDDATAHIFDTAQGAERHPQCQETYQKLQQLHMQTGNGEVNKLQPDEAAPHPEELIEKFTLEFFMMQISSLKSGSTAGASGWNVNAIKHLTYRNQSHTRLLTEFFSALLKNAILLKMQYLCIWYELMVMINRLGYLGSLSL</sequence>
<name>A0A5J4TID5_9EUKA</name>
<evidence type="ECO:0000313" key="2">
    <source>
        <dbReference type="Proteomes" id="UP000324800"/>
    </source>
</evidence>
<organism evidence="1 2">
    <name type="scientific">Streblomastix strix</name>
    <dbReference type="NCBI Taxonomy" id="222440"/>
    <lineage>
        <taxon>Eukaryota</taxon>
        <taxon>Metamonada</taxon>
        <taxon>Preaxostyla</taxon>
        <taxon>Oxymonadida</taxon>
        <taxon>Streblomastigidae</taxon>
        <taxon>Streblomastix</taxon>
    </lineage>
</organism>
<accession>A0A5J4TID5</accession>
<comment type="caution">
    <text evidence="1">The sequence shown here is derived from an EMBL/GenBank/DDBJ whole genome shotgun (WGS) entry which is preliminary data.</text>
</comment>
<reference evidence="1 2" key="1">
    <citation type="submission" date="2019-03" db="EMBL/GenBank/DDBJ databases">
        <title>Single cell metagenomics reveals metabolic interactions within the superorganism composed of flagellate Streblomastix strix and complex community of Bacteroidetes bacteria on its surface.</title>
        <authorList>
            <person name="Treitli S.C."/>
            <person name="Kolisko M."/>
            <person name="Husnik F."/>
            <person name="Keeling P."/>
            <person name="Hampl V."/>
        </authorList>
    </citation>
    <scope>NUCLEOTIDE SEQUENCE [LARGE SCALE GENOMIC DNA]</scope>
    <source>
        <strain evidence="1">ST1C</strain>
    </source>
</reference>